<organism evidence="9 10">
    <name type="scientific">Herbaspirillum robiniae</name>
    <dbReference type="NCBI Taxonomy" id="2014887"/>
    <lineage>
        <taxon>Bacteria</taxon>
        <taxon>Pseudomonadati</taxon>
        <taxon>Pseudomonadota</taxon>
        <taxon>Betaproteobacteria</taxon>
        <taxon>Burkholderiales</taxon>
        <taxon>Oxalobacteraceae</taxon>
        <taxon>Herbaspirillum</taxon>
    </lineage>
</organism>
<dbReference type="Gene3D" id="2.60.40.1220">
    <property type="match status" value="1"/>
</dbReference>
<dbReference type="RefSeq" id="WP_061286753.1">
    <property type="nucleotide sequence ID" value="NZ_NJGU01000001.1"/>
</dbReference>
<dbReference type="GO" id="GO:0005886">
    <property type="term" value="C:plasma membrane"/>
    <property type="evidence" value="ECO:0007669"/>
    <property type="project" value="TreeGrafter"/>
</dbReference>
<evidence type="ECO:0000256" key="3">
    <source>
        <dbReference type="ARBA" id="ARBA00022723"/>
    </source>
</evidence>
<comment type="similarity">
    <text evidence="2">Belongs to the CopC family.</text>
</comment>
<gene>
    <name evidence="9" type="ORF">CEJ42_00495</name>
</gene>
<dbReference type="GO" id="GO:0005507">
    <property type="term" value="F:copper ion binding"/>
    <property type="evidence" value="ECO:0007669"/>
    <property type="project" value="InterPro"/>
</dbReference>
<dbReference type="NCBIfam" id="NF033814">
    <property type="entry name" value="copper_CopC"/>
    <property type="match status" value="1"/>
</dbReference>
<dbReference type="EMBL" id="NJGU01000001">
    <property type="protein sequence ID" value="OWY30602.1"/>
    <property type="molecule type" value="Genomic_DNA"/>
</dbReference>
<evidence type="ECO:0000256" key="4">
    <source>
        <dbReference type="ARBA" id="ARBA00022729"/>
    </source>
</evidence>
<evidence type="ECO:0000256" key="1">
    <source>
        <dbReference type="ARBA" id="ARBA00004418"/>
    </source>
</evidence>
<reference evidence="9 10" key="1">
    <citation type="submission" date="2017-06" db="EMBL/GenBank/DDBJ databases">
        <title>Herbaspirillum phytohormonus sp. nov., isolated from the root nodule of Robinia pseudoacacia in lead-zinc mine.</title>
        <authorList>
            <person name="Fan M."/>
            <person name="Lin Y."/>
        </authorList>
    </citation>
    <scope>NUCLEOTIDE SEQUENCE [LARGE SCALE GENOMIC DNA]</scope>
    <source>
        <strain evidence="9 10">HZ10</strain>
    </source>
</reference>
<dbReference type="InterPro" id="IPR014756">
    <property type="entry name" value="Ig_E-set"/>
</dbReference>
<feature type="chain" id="PRO_5011270186" evidence="7">
    <location>
        <begin position="26"/>
        <end position="128"/>
    </location>
</feature>
<evidence type="ECO:0000313" key="10">
    <source>
        <dbReference type="Proteomes" id="UP000197596"/>
    </source>
</evidence>
<dbReference type="SUPFAM" id="SSF81296">
    <property type="entry name" value="E set domains"/>
    <property type="match status" value="1"/>
</dbReference>
<accession>A0A246WU91</accession>
<comment type="caution">
    <text evidence="9">The sequence shown here is derived from an EMBL/GenBank/DDBJ whole genome shotgun (WGS) entry which is preliminary data.</text>
</comment>
<evidence type="ECO:0000259" key="8">
    <source>
        <dbReference type="Pfam" id="PF04234"/>
    </source>
</evidence>
<keyword evidence="5" id="KW-0574">Periplasm</keyword>
<evidence type="ECO:0000256" key="7">
    <source>
        <dbReference type="SAM" id="SignalP"/>
    </source>
</evidence>
<evidence type="ECO:0000313" key="9">
    <source>
        <dbReference type="EMBL" id="OWY30602.1"/>
    </source>
</evidence>
<dbReference type="AlphaFoldDB" id="A0A246WU91"/>
<dbReference type="PANTHER" id="PTHR34820">
    <property type="entry name" value="INNER MEMBRANE PROTEIN YEBZ"/>
    <property type="match status" value="1"/>
</dbReference>
<dbReference type="PANTHER" id="PTHR34820:SF4">
    <property type="entry name" value="INNER MEMBRANE PROTEIN YEBZ"/>
    <property type="match status" value="1"/>
</dbReference>
<keyword evidence="3" id="KW-0479">Metal-binding</keyword>
<dbReference type="GO" id="GO:0042597">
    <property type="term" value="C:periplasmic space"/>
    <property type="evidence" value="ECO:0007669"/>
    <property type="project" value="UniProtKB-SubCell"/>
</dbReference>
<dbReference type="InterPro" id="IPR007348">
    <property type="entry name" value="CopC_dom"/>
</dbReference>
<feature type="signal peptide" evidence="7">
    <location>
        <begin position="1"/>
        <end position="25"/>
    </location>
</feature>
<dbReference type="GO" id="GO:0006825">
    <property type="term" value="P:copper ion transport"/>
    <property type="evidence" value="ECO:0007669"/>
    <property type="project" value="InterPro"/>
</dbReference>
<sequence>MSYQSLFAKTAVTIAAFAFATAAFAHPKLLGSTPEDNSTVSAPEKIELHFSENLSKQFSGASLLMTSMPGMNHGSPMKMASKVSGSDDPKTMVITPNQPLMPGVYSIEWRAVSSDTHPITGKITFTVK</sequence>
<dbReference type="Pfam" id="PF04234">
    <property type="entry name" value="CopC"/>
    <property type="match status" value="1"/>
</dbReference>
<protein>
    <submittedName>
        <fullName evidence="9">Copper resistance protein CopC</fullName>
    </submittedName>
</protein>
<dbReference type="GO" id="GO:0046688">
    <property type="term" value="P:response to copper ion"/>
    <property type="evidence" value="ECO:0007669"/>
    <property type="project" value="InterPro"/>
</dbReference>
<evidence type="ECO:0000256" key="6">
    <source>
        <dbReference type="ARBA" id="ARBA00023008"/>
    </source>
</evidence>
<keyword evidence="6" id="KW-0186">Copper</keyword>
<dbReference type="InterPro" id="IPR032694">
    <property type="entry name" value="CopC/D"/>
</dbReference>
<evidence type="ECO:0000256" key="2">
    <source>
        <dbReference type="ARBA" id="ARBA00010509"/>
    </source>
</evidence>
<evidence type="ECO:0000256" key="5">
    <source>
        <dbReference type="ARBA" id="ARBA00022764"/>
    </source>
</evidence>
<dbReference type="InterPro" id="IPR047685">
    <property type="entry name" value="CopC-like"/>
</dbReference>
<comment type="subcellular location">
    <subcellularLocation>
        <location evidence="1">Periplasm</location>
    </subcellularLocation>
</comment>
<dbReference type="InterPro" id="IPR014755">
    <property type="entry name" value="Cu-Rt/internalin_Ig-like"/>
</dbReference>
<dbReference type="Proteomes" id="UP000197596">
    <property type="component" value="Unassembled WGS sequence"/>
</dbReference>
<feature type="domain" description="CopC" evidence="8">
    <location>
        <begin position="26"/>
        <end position="127"/>
    </location>
</feature>
<keyword evidence="4 7" id="KW-0732">Signal</keyword>
<name>A0A246WU91_9BURK</name>
<proteinExistence type="inferred from homology"/>